<dbReference type="Pfam" id="PF01526">
    <property type="entry name" value="DDE_Tnp_Tn3"/>
    <property type="match status" value="1"/>
</dbReference>
<accession>A0A7M2HCU2</accession>
<dbReference type="NCBIfam" id="NF033527">
    <property type="entry name" value="transpos_Tn3"/>
    <property type="match status" value="1"/>
</dbReference>
<dbReference type="InterPro" id="IPR002513">
    <property type="entry name" value="Tn3_Tnp_DDE_dom"/>
</dbReference>
<keyword evidence="4" id="KW-0233">DNA recombination</keyword>
<evidence type="ECO:0000256" key="4">
    <source>
        <dbReference type="ARBA" id="ARBA00023172"/>
    </source>
</evidence>
<evidence type="ECO:0000256" key="1">
    <source>
        <dbReference type="ARBA" id="ARBA00009402"/>
    </source>
</evidence>
<evidence type="ECO:0000313" key="7">
    <source>
        <dbReference type="EMBL" id="QOT82415.1"/>
    </source>
</evidence>
<dbReference type="InterPro" id="IPR025296">
    <property type="entry name" value="DUF4158"/>
</dbReference>
<protein>
    <submittedName>
        <fullName evidence="7">Tn3 family transposase</fullName>
    </submittedName>
</protein>
<dbReference type="GO" id="GO:0004803">
    <property type="term" value="F:transposase activity"/>
    <property type="evidence" value="ECO:0007669"/>
    <property type="project" value="InterPro"/>
</dbReference>
<organism evidence="7 8">
    <name type="scientific">Cupriavidus basilensis</name>
    <dbReference type="NCBI Taxonomy" id="68895"/>
    <lineage>
        <taxon>Bacteria</taxon>
        <taxon>Pseudomonadati</taxon>
        <taxon>Pseudomonadota</taxon>
        <taxon>Betaproteobacteria</taxon>
        <taxon>Burkholderiales</taxon>
        <taxon>Burkholderiaceae</taxon>
        <taxon>Cupriavidus</taxon>
    </lineage>
</organism>
<dbReference type="EMBL" id="CP062809">
    <property type="protein sequence ID" value="QOT82415.1"/>
    <property type="molecule type" value="Genomic_DNA"/>
</dbReference>
<geneLocation type="plasmid" evidence="7 8">
    <name>pRK1-5</name>
</geneLocation>
<dbReference type="GeneID" id="98407272"/>
<dbReference type="AlphaFoldDB" id="A0A7M2HCU2"/>
<sequence length="971" mass="109013">MQSWHTTYLGLRELPREISTFELQSFFTYSRTERELINARRSNAHKLGLALHIGFLRLSGRLLNSVRIVPTTLWRHLGDEIGITAVELASLRALYVRGRTLFDHQQLACDVLGFHWMTEHQRRALVRTLRDEVARCADRDQLLVFARRWLYQSKILILRDRDIRVLVTAALGQLEEETAKTIAASVLPEQLVRWRDAMAALRPDGQTQQSWLWSAPAKHSTKQIGEVFERIELLYALNVHKHLDDLSGLIVRRYARRLASRPPSVGARIKEPARTVEVGCFLRHCLFTSTDQAILMVQRRVADLWRTVAAGVTETVNWADLYKTLLAELAGLVAQGELQDAELRARIVALLSASQQGKPPSRASVVRERLFDAIRPVRSLLAEITKLPWQANSEHPVTTALAQLTKLYAGKLRELPADVSAPRLGSVWSGAIAGADRERAFRALEVATLFSLRRAVRNGSVWIEHSLSFRGRARLFFTDARWQEEAKRHYARLSLPANASTLLKPLLAKVRAGVEAVAVAARSGVLRVDEELHLSVLPAEDEDPEVIKLRAKLDLRIGEVQLPEVILAVDAQVRFSWIMLGREPRSTEELLMVYAGIMAHGTSLTAAECARMIPQLSATSIRQAMRWAGDERRLSQACHAVLEFMQRHPIAATWGRTDLASSDMMSMETTQRVWQARQDPRRNTSSIGIYSHVRDRWGIFYAQPFVLNERQAGVAIEGVVRQESIETSQLAVDTHGYTDFAMALARLLGFDLCPRLKELKQRHLYVPRGTIIPPEIAAVCEATVDTALIEKHWDTLVHLAASVMSGNASAVAALARFGSAARGDPIYEAGVQLGRLLRTAFLADYFVKDAFRNELRRVLNRGEAVNALKRAIYTGRISPAQAKRVDEMQAVADALSLMANIVMAWNTSQMQAVLDRWSNRRQVIPPELIGKIAPTRLESINLRGVFRFPVDRYADQILPSRPNASITGTNG</sequence>
<keyword evidence="7" id="KW-0614">Plasmid</keyword>
<dbReference type="RefSeq" id="WP_193692295.1">
    <property type="nucleotide sequence ID" value="NZ_CP062809.1"/>
</dbReference>
<dbReference type="InterPro" id="IPR047653">
    <property type="entry name" value="Tn3-like_transpos"/>
</dbReference>
<reference evidence="7 8" key="1">
    <citation type="submission" date="2020-10" db="EMBL/GenBank/DDBJ databases">
        <title>Complete genome sequence of Cupriavidus basilensis CCUG 49340T.</title>
        <authorList>
            <person name="Salva-Serra F."/>
            <person name="Donoso R.A."/>
            <person name="Cho K.H."/>
            <person name="Yoo J.A."/>
            <person name="Lee K."/>
            <person name="Yoon S.-H."/>
            <person name="Perez-Pantoja D."/>
            <person name="Moore E.R.B."/>
        </authorList>
    </citation>
    <scope>NUCLEOTIDE SEQUENCE [LARGE SCALE GENOMIC DNA]</scope>
    <source>
        <strain evidence="8">CCUG 49340</strain>
        <plasmid evidence="7 8">pRK1-5</plasmid>
    </source>
</reference>
<name>A0A7M2HCU2_9BURK</name>
<keyword evidence="3" id="KW-0238">DNA-binding</keyword>
<proteinExistence type="inferred from homology"/>
<dbReference type="GO" id="GO:0003677">
    <property type="term" value="F:DNA binding"/>
    <property type="evidence" value="ECO:0007669"/>
    <property type="project" value="UniProtKB-KW"/>
</dbReference>
<evidence type="ECO:0000256" key="2">
    <source>
        <dbReference type="ARBA" id="ARBA00022578"/>
    </source>
</evidence>
<dbReference type="GO" id="GO:0006313">
    <property type="term" value="P:DNA transposition"/>
    <property type="evidence" value="ECO:0007669"/>
    <property type="project" value="InterPro"/>
</dbReference>
<keyword evidence="2" id="KW-0815">Transposition</keyword>
<feature type="domain" description="Tn3 transposase DDE" evidence="5">
    <location>
        <begin position="564"/>
        <end position="946"/>
    </location>
</feature>
<gene>
    <name evidence="7" type="ORF">F7R26_040580</name>
</gene>
<evidence type="ECO:0000256" key="3">
    <source>
        <dbReference type="ARBA" id="ARBA00023125"/>
    </source>
</evidence>
<evidence type="ECO:0000259" key="6">
    <source>
        <dbReference type="Pfam" id="PF13700"/>
    </source>
</evidence>
<evidence type="ECO:0000259" key="5">
    <source>
        <dbReference type="Pfam" id="PF01526"/>
    </source>
</evidence>
<comment type="similarity">
    <text evidence="1">Belongs to the transposase 7 family.</text>
</comment>
<evidence type="ECO:0000313" key="8">
    <source>
        <dbReference type="Proteomes" id="UP000397656"/>
    </source>
</evidence>
<dbReference type="Proteomes" id="UP000397656">
    <property type="component" value="Plasmid pRK1-5"/>
</dbReference>
<dbReference type="Pfam" id="PF13700">
    <property type="entry name" value="DUF4158"/>
    <property type="match status" value="1"/>
</dbReference>
<feature type="domain" description="DUF4158" evidence="6">
    <location>
        <begin position="11"/>
        <end position="157"/>
    </location>
</feature>